<protein>
    <recommendedName>
        <fullName evidence="3">Fe2OG dioxygenase domain-containing protein</fullName>
    </recommendedName>
</protein>
<sequence>WPSLFSGIDIIANRITPRHQDQGSCAEAYDLLVSIGEGHDARLDLCDFKASIGYGPGTLVFLTGRVLRHSVAKWSRGERIVVA</sequence>
<reference evidence="1 2" key="1">
    <citation type="submission" date="2014-04" db="EMBL/GenBank/DDBJ databases">
        <title>Evolutionary Origins and Diversification of the Mycorrhizal Mutualists.</title>
        <authorList>
            <consortium name="DOE Joint Genome Institute"/>
            <consortium name="Mycorrhizal Genomics Consortium"/>
            <person name="Kohler A."/>
            <person name="Kuo A."/>
            <person name="Nagy L.G."/>
            <person name="Floudas D."/>
            <person name="Copeland A."/>
            <person name="Barry K.W."/>
            <person name="Cichocki N."/>
            <person name="Veneault-Fourrey C."/>
            <person name="LaButti K."/>
            <person name="Lindquist E.A."/>
            <person name="Lipzen A."/>
            <person name="Lundell T."/>
            <person name="Morin E."/>
            <person name="Murat C."/>
            <person name="Riley R."/>
            <person name="Ohm R."/>
            <person name="Sun H."/>
            <person name="Tunlid A."/>
            <person name="Henrissat B."/>
            <person name="Grigoriev I.V."/>
            <person name="Hibbett D.S."/>
            <person name="Martin F."/>
        </authorList>
    </citation>
    <scope>NUCLEOTIDE SEQUENCE [LARGE SCALE GENOMIC DNA]</scope>
    <source>
        <strain evidence="1 2">MD-312</strain>
    </source>
</reference>
<dbReference type="AlphaFoldDB" id="A0A0C9VY76"/>
<name>A0A0C9VY76_9AGAM</name>
<dbReference type="Proteomes" id="UP000053820">
    <property type="component" value="Unassembled WGS sequence"/>
</dbReference>
<feature type="non-terminal residue" evidence="1">
    <location>
        <position position="1"/>
    </location>
</feature>
<feature type="non-terminal residue" evidence="1">
    <location>
        <position position="83"/>
    </location>
</feature>
<evidence type="ECO:0000313" key="1">
    <source>
        <dbReference type="EMBL" id="KIJ58338.1"/>
    </source>
</evidence>
<evidence type="ECO:0008006" key="3">
    <source>
        <dbReference type="Google" id="ProtNLM"/>
    </source>
</evidence>
<dbReference type="HOGENOM" id="CLU_039070_7_2_1"/>
<evidence type="ECO:0000313" key="2">
    <source>
        <dbReference type="Proteomes" id="UP000053820"/>
    </source>
</evidence>
<dbReference type="OrthoDB" id="3200752at2759"/>
<dbReference type="EMBL" id="KN839952">
    <property type="protein sequence ID" value="KIJ58338.1"/>
    <property type="molecule type" value="Genomic_DNA"/>
</dbReference>
<dbReference type="Gene3D" id="3.60.130.30">
    <property type="match status" value="1"/>
</dbReference>
<proteinExistence type="predicted"/>
<organism evidence="1 2">
    <name type="scientific">Hydnomerulius pinastri MD-312</name>
    <dbReference type="NCBI Taxonomy" id="994086"/>
    <lineage>
        <taxon>Eukaryota</taxon>
        <taxon>Fungi</taxon>
        <taxon>Dikarya</taxon>
        <taxon>Basidiomycota</taxon>
        <taxon>Agaricomycotina</taxon>
        <taxon>Agaricomycetes</taxon>
        <taxon>Agaricomycetidae</taxon>
        <taxon>Boletales</taxon>
        <taxon>Boletales incertae sedis</taxon>
        <taxon>Leucogyrophana</taxon>
    </lineage>
</organism>
<accession>A0A0C9VY76</accession>
<keyword evidence="2" id="KW-1185">Reference proteome</keyword>
<gene>
    <name evidence="1" type="ORF">HYDPIDRAFT_67266</name>
</gene>